<sequence>MAKYAKYEKGVGVSSQQSYQSAKPSKGNPGYFNQSYFGELVNSIFQDSIDATGNAGQVAILEQMYENSIDAILQISSIGRRPNKTIYKSAMLLGSSPEKFNAVSIICEEIADKLCKAWDDAMGGDASGIKLYMDLGPDYFNTNTPTMNALQYGLRASMIMRGL</sequence>
<accession>A0A6J5MU58</accession>
<evidence type="ECO:0000313" key="1">
    <source>
        <dbReference type="EMBL" id="CAB4149541.1"/>
    </source>
</evidence>
<reference evidence="1" key="1">
    <citation type="submission" date="2020-04" db="EMBL/GenBank/DDBJ databases">
        <authorList>
            <person name="Chiriac C."/>
            <person name="Salcher M."/>
            <person name="Ghai R."/>
            <person name="Kavagutti S V."/>
        </authorList>
    </citation>
    <scope>NUCLEOTIDE SEQUENCE</scope>
</reference>
<name>A0A6J5MU58_9CAUD</name>
<organism evidence="1">
    <name type="scientific">uncultured Caudovirales phage</name>
    <dbReference type="NCBI Taxonomy" id="2100421"/>
    <lineage>
        <taxon>Viruses</taxon>
        <taxon>Duplodnaviria</taxon>
        <taxon>Heunggongvirae</taxon>
        <taxon>Uroviricota</taxon>
        <taxon>Caudoviricetes</taxon>
        <taxon>Peduoviridae</taxon>
        <taxon>Maltschvirus</taxon>
        <taxon>Maltschvirus maltsch</taxon>
    </lineage>
</organism>
<dbReference type="EMBL" id="LR796525">
    <property type="protein sequence ID" value="CAB4149541.1"/>
    <property type="molecule type" value="Genomic_DNA"/>
</dbReference>
<proteinExistence type="predicted"/>
<gene>
    <name evidence="1" type="ORF">UFOVP551_6</name>
</gene>
<protein>
    <submittedName>
        <fullName evidence="1">Uncharacterized protein</fullName>
    </submittedName>
</protein>